<organism evidence="1 2">
    <name type="scientific">Striga hermonthica</name>
    <name type="common">Purple witchweed</name>
    <name type="synonym">Buchnera hermonthica</name>
    <dbReference type="NCBI Taxonomy" id="68872"/>
    <lineage>
        <taxon>Eukaryota</taxon>
        <taxon>Viridiplantae</taxon>
        <taxon>Streptophyta</taxon>
        <taxon>Embryophyta</taxon>
        <taxon>Tracheophyta</taxon>
        <taxon>Spermatophyta</taxon>
        <taxon>Magnoliopsida</taxon>
        <taxon>eudicotyledons</taxon>
        <taxon>Gunneridae</taxon>
        <taxon>Pentapetalae</taxon>
        <taxon>asterids</taxon>
        <taxon>lamiids</taxon>
        <taxon>Lamiales</taxon>
        <taxon>Orobanchaceae</taxon>
        <taxon>Buchnereae</taxon>
        <taxon>Striga</taxon>
    </lineage>
</organism>
<dbReference type="AlphaFoldDB" id="A0A9N7R4V3"/>
<evidence type="ECO:0000313" key="1">
    <source>
        <dbReference type="EMBL" id="CAA0811511.1"/>
    </source>
</evidence>
<proteinExistence type="predicted"/>
<feature type="non-terminal residue" evidence="1">
    <location>
        <position position="1"/>
    </location>
</feature>
<comment type="caution">
    <text evidence="1">The sequence shown here is derived from an EMBL/GenBank/DDBJ whole genome shotgun (WGS) entry which is preliminary data.</text>
</comment>
<gene>
    <name evidence="1" type="ORF">SHERM_12568</name>
</gene>
<evidence type="ECO:0000313" key="2">
    <source>
        <dbReference type="Proteomes" id="UP001153555"/>
    </source>
</evidence>
<dbReference type="Proteomes" id="UP001153555">
    <property type="component" value="Unassembled WGS sequence"/>
</dbReference>
<keyword evidence="2" id="KW-1185">Reference proteome</keyword>
<accession>A0A9N7R4V3</accession>
<name>A0A9N7R4V3_STRHE</name>
<reference evidence="1" key="1">
    <citation type="submission" date="2019-12" db="EMBL/GenBank/DDBJ databases">
        <authorList>
            <person name="Scholes J."/>
        </authorList>
    </citation>
    <scope>NUCLEOTIDE SEQUENCE</scope>
</reference>
<sequence>TSHISTSGARLGRNGSTFSATIVDQAIVHSLTLVSATATYLQACFRLNSTSA</sequence>
<feature type="non-terminal residue" evidence="1">
    <location>
        <position position="52"/>
    </location>
</feature>
<protein>
    <submittedName>
        <fullName evidence="1">Uncharacterized protein</fullName>
    </submittedName>
</protein>
<dbReference type="EMBL" id="CACSLK010008833">
    <property type="protein sequence ID" value="CAA0811511.1"/>
    <property type="molecule type" value="Genomic_DNA"/>
</dbReference>